<dbReference type="PANTHER" id="PTHR34009:SF2">
    <property type="entry name" value="PROTEIN STAR"/>
    <property type="match status" value="1"/>
</dbReference>
<dbReference type="EMBL" id="JAHLQT010024345">
    <property type="protein sequence ID" value="KAG7165405.1"/>
    <property type="molecule type" value="Genomic_DNA"/>
</dbReference>
<evidence type="ECO:0000313" key="4">
    <source>
        <dbReference type="Proteomes" id="UP000747542"/>
    </source>
</evidence>
<dbReference type="Proteomes" id="UP000747542">
    <property type="component" value="Unassembled WGS sequence"/>
</dbReference>
<dbReference type="AlphaFoldDB" id="A0A8J5JWA6"/>
<dbReference type="InterPro" id="IPR053202">
    <property type="entry name" value="EGF_Rcpt_Signaling_Reg"/>
</dbReference>
<evidence type="ECO:0000256" key="1">
    <source>
        <dbReference type="SAM" id="Phobius"/>
    </source>
</evidence>
<feature type="domain" description="Methyltransferase FkbM" evidence="2">
    <location>
        <begin position="143"/>
        <end position="319"/>
    </location>
</feature>
<feature type="transmembrane region" description="Helical" evidence="1">
    <location>
        <begin position="20"/>
        <end position="38"/>
    </location>
</feature>
<dbReference type="InterPro" id="IPR006342">
    <property type="entry name" value="FkbM_mtfrase"/>
</dbReference>
<dbReference type="Pfam" id="PF05050">
    <property type="entry name" value="Methyltransf_21"/>
    <property type="match status" value="1"/>
</dbReference>
<comment type="caution">
    <text evidence="3">The sequence shown here is derived from an EMBL/GenBank/DDBJ whole genome shotgun (WGS) entry which is preliminary data.</text>
</comment>
<name>A0A8J5JWA6_HOMAM</name>
<gene>
    <name evidence="3" type="primary">S-L2</name>
    <name evidence="3" type="ORF">Hamer_G007235</name>
</gene>
<protein>
    <submittedName>
        <fullName evidence="3">Star-like 2</fullName>
    </submittedName>
</protein>
<dbReference type="PANTHER" id="PTHR34009">
    <property type="entry name" value="PROTEIN STAR"/>
    <property type="match status" value="1"/>
</dbReference>
<dbReference type="GO" id="GO:0005794">
    <property type="term" value="C:Golgi apparatus"/>
    <property type="evidence" value="ECO:0007669"/>
    <property type="project" value="TreeGrafter"/>
</dbReference>
<dbReference type="GO" id="GO:0031902">
    <property type="term" value="C:late endosome membrane"/>
    <property type="evidence" value="ECO:0007669"/>
    <property type="project" value="TreeGrafter"/>
</dbReference>
<sequence>MFTHRQLSWIRVNRKKRTLLKNLTMFTVFFLILMVYSGKGVHVERNGSHVHVGVGTVHTDGREVHFSTSEGWTERLRGPLEAEDPRVVSALRDHHLQLPSNNPYTLDTYTNRLNYKDMDSWKFLHERLVRLMAHRPPGFFIEAGALDGQYLSNTLHLEKVYGWRGLLVEANPSAYKQLLKKNRRAWSSNTCLAITPYPKEMVLEMLDTHEETETSQALWVIRGSSFLTEAGGADQQYQANRYETTFAVVQCFPLITYLRALNVTKVDLLSLDVEGAERMILDTVPWDSLDISVLLVEHHGDVKGKDLKFIKSIEDRGYELFDYQIDKDNIGDYIFVKRGFV</sequence>
<proteinExistence type="predicted"/>
<keyword evidence="4" id="KW-1185">Reference proteome</keyword>
<reference evidence="3" key="1">
    <citation type="journal article" date="2021" name="Sci. Adv.">
        <title>The American lobster genome reveals insights on longevity, neural, and immune adaptations.</title>
        <authorList>
            <person name="Polinski J.M."/>
            <person name="Zimin A.V."/>
            <person name="Clark K.F."/>
            <person name="Kohn A.B."/>
            <person name="Sadowski N."/>
            <person name="Timp W."/>
            <person name="Ptitsyn A."/>
            <person name="Khanna P."/>
            <person name="Romanova D.Y."/>
            <person name="Williams P."/>
            <person name="Greenwood S.J."/>
            <person name="Moroz L.L."/>
            <person name="Walt D.R."/>
            <person name="Bodnar A.G."/>
        </authorList>
    </citation>
    <scope>NUCLEOTIDE SEQUENCE</scope>
    <source>
        <strain evidence="3">GMGI-L3</strain>
    </source>
</reference>
<dbReference type="GO" id="GO:0016197">
    <property type="term" value="P:endosomal transport"/>
    <property type="evidence" value="ECO:0007669"/>
    <property type="project" value="TreeGrafter"/>
</dbReference>
<keyword evidence="1" id="KW-1133">Transmembrane helix</keyword>
<dbReference type="GO" id="GO:0005886">
    <property type="term" value="C:plasma membrane"/>
    <property type="evidence" value="ECO:0007669"/>
    <property type="project" value="TreeGrafter"/>
</dbReference>
<evidence type="ECO:0000259" key="2">
    <source>
        <dbReference type="Pfam" id="PF05050"/>
    </source>
</evidence>
<accession>A0A8J5JWA6</accession>
<evidence type="ECO:0000313" key="3">
    <source>
        <dbReference type="EMBL" id="KAG7165405.1"/>
    </source>
</evidence>
<keyword evidence="1" id="KW-0472">Membrane</keyword>
<organism evidence="3 4">
    <name type="scientific">Homarus americanus</name>
    <name type="common">American lobster</name>
    <dbReference type="NCBI Taxonomy" id="6706"/>
    <lineage>
        <taxon>Eukaryota</taxon>
        <taxon>Metazoa</taxon>
        <taxon>Ecdysozoa</taxon>
        <taxon>Arthropoda</taxon>
        <taxon>Crustacea</taxon>
        <taxon>Multicrustacea</taxon>
        <taxon>Malacostraca</taxon>
        <taxon>Eumalacostraca</taxon>
        <taxon>Eucarida</taxon>
        <taxon>Decapoda</taxon>
        <taxon>Pleocyemata</taxon>
        <taxon>Astacidea</taxon>
        <taxon>Nephropoidea</taxon>
        <taxon>Nephropidae</taxon>
        <taxon>Homarus</taxon>
    </lineage>
</organism>
<dbReference type="GO" id="GO:0006888">
    <property type="term" value="P:endoplasmic reticulum to Golgi vesicle-mediated transport"/>
    <property type="evidence" value="ECO:0007669"/>
    <property type="project" value="TreeGrafter"/>
</dbReference>
<dbReference type="OrthoDB" id="6352234at2759"/>
<dbReference type="GO" id="GO:0005789">
    <property type="term" value="C:endoplasmic reticulum membrane"/>
    <property type="evidence" value="ECO:0007669"/>
    <property type="project" value="TreeGrafter"/>
</dbReference>
<keyword evidence="1" id="KW-0812">Transmembrane</keyword>